<dbReference type="PANTHER" id="PTHR33240">
    <property type="entry name" value="OS08G0508500 PROTEIN"/>
    <property type="match status" value="1"/>
</dbReference>
<comment type="caution">
    <text evidence="1">The sequence shown here is derived from an EMBL/GenBank/DDBJ whole genome shotgun (WGS) entry which is preliminary data.</text>
</comment>
<sequence>MKFYLGWIKMHMDDSLIKPFKIPLVGFTGDSVVPDRRIMLPLCLGAPPKHRIEMTNFVIVKRDSSYNMILGRPAQYTYRILPSVFHIGIKFMLRDGYKGTVIGSQQEARACYMMSLRTQSQMMSIADKAYLQTFDASST</sequence>
<evidence type="ECO:0000313" key="2">
    <source>
        <dbReference type="Proteomes" id="UP001630127"/>
    </source>
</evidence>
<accession>A0ABD2ZAM0</accession>
<name>A0ABD2ZAM0_9GENT</name>
<dbReference type="Proteomes" id="UP001630127">
    <property type="component" value="Unassembled WGS sequence"/>
</dbReference>
<reference evidence="1 2" key="1">
    <citation type="submission" date="2024-11" db="EMBL/GenBank/DDBJ databases">
        <title>A near-complete genome assembly of Cinchona calisaya.</title>
        <authorList>
            <person name="Lian D.C."/>
            <person name="Zhao X.W."/>
            <person name="Wei L."/>
        </authorList>
    </citation>
    <scope>NUCLEOTIDE SEQUENCE [LARGE SCALE GENOMIC DNA]</scope>
    <source>
        <tissue evidence="1">Nenye</tissue>
    </source>
</reference>
<evidence type="ECO:0000313" key="1">
    <source>
        <dbReference type="EMBL" id="KAL3516515.1"/>
    </source>
</evidence>
<dbReference type="PANTHER" id="PTHR33240:SF15">
    <property type="entry name" value="GAG-PRO-LIKE PROTEIN"/>
    <property type="match status" value="1"/>
</dbReference>
<keyword evidence="2" id="KW-1185">Reference proteome</keyword>
<protein>
    <recommendedName>
        <fullName evidence="3">DNA-directed RNA polymerase</fullName>
    </recommendedName>
</protein>
<gene>
    <name evidence="1" type="ORF">ACH5RR_023417</name>
</gene>
<organism evidence="1 2">
    <name type="scientific">Cinchona calisaya</name>
    <dbReference type="NCBI Taxonomy" id="153742"/>
    <lineage>
        <taxon>Eukaryota</taxon>
        <taxon>Viridiplantae</taxon>
        <taxon>Streptophyta</taxon>
        <taxon>Embryophyta</taxon>
        <taxon>Tracheophyta</taxon>
        <taxon>Spermatophyta</taxon>
        <taxon>Magnoliopsida</taxon>
        <taxon>eudicotyledons</taxon>
        <taxon>Gunneridae</taxon>
        <taxon>Pentapetalae</taxon>
        <taxon>asterids</taxon>
        <taxon>lamiids</taxon>
        <taxon>Gentianales</taxon>
        <taxon>Rubiaceae</taxon>
        <taxon>Cinchonoideae</taxon>
        <taxon>Cinchoneae</taxon>
        <taxon>Cinchona</taxon>
    </lineage>
</organism>
<dbReference type="EMBL" id="JBJUIK010000010">
    <property type="protein sequence ID" value="KAL3516515.1"/>
    <property type="molecule type" value="Genomic_DNA"/>
</dbReference>
<evidence type="ECO:0008006" key="3">
    <source>
        <dbReference type="Google" id="ProtNLM"/>
    </source>
</evidence>
<dbReference type="AlphaFoldDB" id="A0ABD2ZAM0"/>
<proteinExistence type="predicted"/>